<accession>A0A0A9CBG1</accession>
<organism evidence="1">
    <name type="scientific">Arundo donax</name>
    <name type="common">Giant reed</name>
    <name type="synonym">Donax arundinaceus</name>
    <dbReference type="NCBI Taxonomy" id="35708"/>
    <lineage>
        <taxon>Eukaryota</taxon>
        <taxon>Viridiplantae</taxon>
        <taxon>Streptophyta</taxon>
        <taxon>Embryophyta</taxon>
        <taxon>Tracheophyta</taxon>
        <taxon>Spermatophyta</taxon>
        <taxon>Magnoliopsida</taxon>
        <taxon>Liliopsida</taxon>
        <taxon>Poales</taxon>
        <taxon>Poaceae</taxon>
        <taxon>PACMAD clade</taxon>
        <taxon>Arundinoideae</taxon>
        <taxon>Arundineae</taxon>
        <taxon>Arundo</taxon>
    </lineage>
</organism>
<dbReference type="AlphaFoldDB" id="A0A0A9CBG1"/>
<dbReference type="EMBL" id="GBRH01224296">
    <property type="protein sequence ID" value="JAD73599.1"/>
    <property type="molecule type" value="Transcribed_RNA"/>
</dbReference>
<sequence length="35" mass="4397">MEVNPYMRSCWWFEFGNKHQHFHHSRLFPNNKAYG</sequence>
<proteinExistence type="predicted"/>
<reference evidence="1" key="2">
    <citation type="journal article" date="2015" name="Data Brief">
        <title>Shoot transcriptome of the giant reed, Arundo donax.</title>
        <authorList>
            <person name="Barrero R.A."/>
            <person name="Guerrero F.D."/>
            <person name="Moolhuijzen P."/>
            <person name="Goolsby J.A."/>
            <person name="Tidwell J."/>
            <person name="Bellgard S.E."/>
            <person name="Bellgard M.I."/>
        </authorList>
    </citation>
    <scope>NUCLEOTIDE SEQUENCE</scope>
    <source>
        <tissue evidence="1">Shoot tissue taken approximately 20 cm above the soil surface</tissue>
    </source>
</reference>
<protein>
    <submittedName>
        <fullName evidence="1">Uncharacterized protein</fullName>
    </submittedName>
</protein>
<reference evidence="1" key="1">
    <citation type="submission" date="2014-09" db="EMBL/GenBank/DDBJ databases">
        <authorList>
            <person name="Magalhaes I.L.F."/>
            <person name="Oliveira U."/>
            <person name="Santos F.R."/>
            <person name="Vidigal T.H.D.A."/>
            <person name="Brescovit A.D."/>
            <person name="Santos A.J."/>
        </authorList>
    </citation>
    <scope>NUCLEOTIDE SEQUENCE</scope>
    <source>
        <tissue evidence="1">Shoot tissue taken approximately 20 cm above the soil surface</tissue>
    </source>
</reference>
<name>A0A0A9CBG1_ARUDO</name>
<evidence type="ECO:0000313" key="1">
    <source>
        <dbReference type="EMBL" id="JAD73599.1"/>
    </source>
</evidence>